<dbReference type="InterPro" id="IPR035911">
    <property type="entry name" value="MurE/MurF_N"/>
</dbReference>
<dbReference type="GO" id="GO:0005524">
    <property type="term" value="F:ATP binding"/>
    <property type="evidence" value="ECO:0007669"/>
    <property type="project" value="UniProtKB-KW"/>
</dbReference>
<evidence type="ECO:0000256" key="2">
    <source>
        <dbReference type="ARBA" id="ARBA00022741"/>
    </source>
</evidence>
<keyword evidence="3" id="KW-0067">ATP-binding</keyword>
<dbReference type="PANTHER" id="PTHR43024:SF1">
    <property type="entry name" value="UDP-N-ACETYLMURAMOYL-TRIPEPTIDE--D-ALANYL-D-ALANINE LIGASE"/>
    <property type="match status" value="1"/>
</dbReference>
<dbReference type="EMBL" id="BARW01003426">
    <property type="protein sequence ID" value="GAI66892.1"/>
    <property type="molecule type" value="Genomic_DNA"/>
</dbReference>
<dbReference type="Gene3D" id="3.40.1390.10">
    <property type="entry name" value="MurE/MurF, N-terminal domain"/>
    <property type="match status" value="1"/>
</dbReference>
<evidence type="ECO:0000256" key="1">
    <source>
        <dbReference type="ARBA" id="ARBA00022598"/>
    </source>
</evidence>
<comment type="caution">
    <text evidence="5">The sequence shown here is derived from an EMBL/GenBank/DDBJ whole genome shotgun (WGS) entry which is preliminary data.</text>
</comment>
<protein>
    <recommendedName>
        <fullName evidence="4">Mur ligase N-terminal catalytic domain-containing protein</fullName>
    </recommendedName>
</protein>
<keyword evidence="1" id="KW-0436">Ligase</keyword>
<sequence>MENCKIRELIKAVSGKIIQGDQDCLISRISIDSRTLIPGDLFFAIVGPSFDGHDFIIEAFNKGAMGAVVCKSASTLLQNEQIDKDKIIIEVKDTLSALQDWSKHYKDKFKTFNICVTGS</sequence>
<evidence type="ECO:0000313" key="5">
    <source>
        <dbReference type="EMBL" id="GAI66892.1"/>
    </source>
</evidence>
<dbReference type="InterPro" id="IPR000713">
    <property type="entry name" value="Mur_ligase_N"/>
</dbReference>
<dbReference type="SUPFAM" id="SSF63418">
    <property type="entry name" value="MurE/MurF N-terminal domain"/>
    <property type="match status" value="1"/>
</dbReference>
<dbReference type="GO" id="GO:0016881">
    <property type="term" value="F:acid-amino acid ligase activity"/>
    <property type="evidence" value="ECO:0007669"/>
    <property type="project" value="InterPro"/>
</dbReference>
<name>X1QEG7_9ZZZZ</name>
<dbReference type="PANTHER" id="PTHR43024">
    <property type="entry name" value="UDP-N-ACETYLMURAMOYL-TRIPEPTIDE--D-ALANYL-D-ALANINE LIGASE"/>
    <property type="match status" value="1"/>
</dbReference>
<gene>
    <name evidence="5" type="ORF">S12H4_08751</name>
</gene>
<reference evidence="5" key="1">
    <citation type="journal article" date="2014" name="Front. Microbiol.">
        <title>High frequency of phylogenetically diverse reductive dehalogenase-homologous genes in deep subseafloor sedimentary metagenomes.</title>
        <authorList>
            <person name="Kawai M."/>
            <person name="Futagami T."/>
            <person name="Toyoda A."/>
            <person name="Takaki Y."/>
            <person name="Nishi S."/>
            <person name="Hori S."/>
            <person name="Arai W."/>
            <person name="Tsubouchi T."/>
            <person name="Morono Y."/>
            <person name="Uchiyama I."/>
            <person name="Ito T."/>
            <person name="Fujiyama A."/>
            <person name="Inagaki F."/>
            <person name="Takami H."/>
        </authorList>
    </citation>
    <scope>NUCLEOTIDE SEQUENCE</scope>
    <source>
        <strain evidence="5">Expedition CK06-06</strain>
    </source>
</reference>
<evidence type="ECO:0000259" key="4">
    <source>
        <dbReference type="Pfam" id="PF01225"/>
    </source>
</evidence>
<feature type="domain" description="Mur ligase N-terminal catalytic" evidence="4">
    <location>
        <begin position="26"/>
        <end position="105"/>
    </location>
</feature>
<accession>X1QEG7</accession>
<organism evidence="5">
    <name type="scientific">marine sediment metagenome</name>
    <dbReference type="NCBI Taxonomy" id="412755"/>
    <lineage>
        <taxon>unclassified sequences</taxon>
        <taxon>metagenomes</taxon>
        <taxon>ecological metagenomes</taxon>
    </lineage>
</organism>
<dbReference type="AlphaFoldDB" id="X1QEG7"/>
<proteinExistence type="predicted"/>
<keyword evidence="2" id="KW-0547">Nucleotide-binding</keyword>
<evidence type="ECO:0000256" key="3">
    <source>
        <dbReference type="ARBA" id="ARBA00022840"/>
    </source>
</evidence>
<dbReference type="InterPro" id="IPR051046">
    <property type="entry name" value="MurCDEF_CellWall_CoF430Synth"/>
</dbReference>
<dbReference type="Pfam" id="PF01225">
    <property type="entry name" value="Mur_ligase"/>
    <property type="match status" value="1"/>
</dbReference>
<feature type="non-terminal residue" evidence="5">
    <location>
        <position position="119"/>
    </location>
</feature>